<keyword evidence="4" id="KW-0547">Nucleotide-binding</keyword>
<dbReference type="GO" id="GO:0022857">
    <property type="term" value="F:transmembrane transporter activity"/>
    <property type="evidence" value="ECO:0007669"/>
    <property type="project" value="InterPro"/>
</dbReference>
<dbReference type="GO" id="GO:0005524">
    <property type="term" value="F:ATP binding"/>
    <property type="evidence" value="ECO:0007669"/>
    <property type="project" value="UniProtKB-KW"/>
</dbReference>
<dbReference type="GO" id="GO:0015697">
    <property type="term" value="P:quaternary ammonium group transport"/>
    <property type="evidence" value="ECO:0007669"/>
    <property type="project" value="UniProtKB-ARBA"/>
</dbReference>
<dbReference type="PANTHER" id="PTHR42781">
    <property type="entry name" value="SPERMIDINE/PUTRESCINE IMPORT ATP-BINDING PROTEIN POTA"/>
    <property type="match status" value="1"/>
</dbReference>
<name>A0A431VI72_9PROT</name>
<dbReference type="InterPro" id="IPR008995">
    <property type="entry name" value="Mo/tungstate-bd_C_term_dom"/>
</dbReference>
<feature type="domain" description="ABC transporter" evidence="8">
    <location>
        <begin position="5"/>
        <end position="235"/>
    </location>
</feature>
<dbReference type="InterPro" id="IPR027417">
    <property type="entry name" value="P-loop_NTPase"/>
</dbReference>
<evidence type="ECO:0000259" key="8">
    <source>
        <dbReference type="PROSITE" id="PS50893"/>
    </source>
</evidence>
<evidence type="ECO:0000313" key="9">
    <source>
        <dbReference type="EMBL" id="RTR21045.1"/>
    </source>
</evidence>
<gene>
    <name evidence="9" type="ORF">EJ903_09905</name>
</gene>
<keyword evidence="3" id="KW-0997">Cell inner membrane</keyword>
<dbReference type="SUPFAM" id="SSF50331">
    <property type="entry name" value="MOP-like"/>
    <property type="match status" value="1"/>
</dbReference>
<dbReference type="FunFam" id="3.40.50.300:FF:000425">
    <property type="entry name" value="Probable ABC transporter, ATP-binding subunit"/>
    <property type="match status" value="1"/>
</dbReference>
<evidence type="ECO:0000256" key="1">
    <source>
        <dbReference type="ARBA" id="ARBA00022448"/>
    </source>
</evidence>
<evidence type="ECO:0000313" key="10">
    <source>
        <dbReference type="Proteomes" id="UP000277007"/>
    </source>
</evidence>
<dbReference type="OrthoDB" id="9802264at2"/>
<keyword evidence="6" id="KW-1278">Translocase</keyword>
<evidence type="ECO:0000256" key="4">
    <source>
        <dbReference type="ARBA" id="ARBA00022741"/>
    </source>
</evidence>
<keyword evidence="1" id="KW-0813">Transport</keyword>
<dbReference type="SMART" id="SM00382">
    <property type="entry name" value="AAA"/>
    <property type="match status" value="1"/>
</dbReference>
<dbReference type="PROSITE" id="PS00211">
    <property type="entry name" value="ABC_TRANSPORTER_1"/>
    <property type="match status" value="1"/>
</dbReference>
<dbReference type="Gene3D" id="2.40.50.100">
    <property type="match status" value="1"/>
</dbReference>
<dbReference type="Gene3D" id="3.40.50.300">
    <property type="entry name" value="P-loop containing nucleotide triphosphate hydrolases"/>
    <property type="match status" value="1"/>
</dbReference>
<dbReference type="InterPro" id="IPR050093">
    <property type="entry name" value="ABC_SmlMolc_Importer"/>
</dbReference>
<evidence type="ECO:0000256" key="7">
    <source>
        <dbReference type="ARBA" id="ARBA00023136"/>
    </source>
</evidence>
<evidence type="ECO:0000256" key="6">
    <source>
        <dbReference type="ARBA" id="ARBA00022967"/>
    </source>
</evidence>
<keyword evidence="2" id="KW-1003">Cell membrane</keyword>
<dbReference type="AlphaFoldDB" id="A0A431VI72"/>
<organism evidence="9 10">
    <name type="scientific">Azospirillum griseum</name>
    <dbReference type="NCBI Taxonomy" id="2496639"/>
    <lineage>
        <taxon>Bacteria</taxon>
        <taxon>Pseudomonadati</taxon>
        <taxon>Pseudomonadota</taxon>
        <taxon>Alphaproteobacteria</taxon>
        <taxon>Rhodospirillales</taxon>
        <taxon>Azospirillaceae</taxon>
        <taxon>Azospirillum</taxon>
    </lineage>
</organism>
<proteinExistence type="predicted"/>
<dbReference type="RefSeq" id="WP_126614641.1">
    <property type="nucleotide sequence ID" value="NZ_JBHUCY010000029.1"/>
</dbReference>
<comment type="caution">
    <text evidence="9">The sequence shown here is derived from an EMBL/GenBank/DDBJ whole genome shotgun (WGS) entry which is preliminary data.</text>
</comment>
<dbReference type="Pfam" id="PF00005">
    <property type="entry name" value="ABC_tran"/>
    <property type="match status" value="1"/>
</dbReference>
<dbReference type="InterPro" id="IPR003439">
    <property type="entry name" value="ABC_transporter-like_ATP-bd"/>
</dbReference>
<dbReference type="PROSITE" id="PS50893">
    <property type="entry name" value="ABC_TRANSPORTER_2"/>
    <property type="match status" value="1"/>
</dbReference>
<dbReference type="SUPFAM" id="SSF52540">
    <property type="entry name" value="P-loop containing nucleoside triphosphate hydrolases"/>
    <property type="match status" value="1"/>
</dbReference>
<dbReference type="InterPro" id="IPR017871">
    <property type="entry name" value="ABC_transporter-like_CS"/>
</dbReference>
<dbReference type="InterPro" id="IPR003593">
    <property type="entry name" value="AAA+_ATPase"/>
</dbReference>
<protein>
    <submittedName>
        <fullName evidence="9">ABC transporter ATP-binding protein</fullName>
    </submittedName>
</protein>
<dbReference type="Pfam" id="PF08402">
    <property type="entry name" value="TOBE_2"/>
    <property type="match status" value="1"/>
</dbReference>
<evidence type="ECO:0000256" key="2">
    <source>
        <dbReference type="ARBA" id="ARBA00022475"/>
    </source>
</evidence>
<sequence>MTPFLDIQNIKKTYGATVAVQDVTLGIGRGEFVTFLGPSGSGKSTTLYVIAGFLDPTEGDVRIQGQSILSVPSHKRNIGMVFQRYTLFPHLTVAENVAFPLRVRRRPNDEIERKVAEMVRLARLETVRDRLPSQLSGGQQQRVALARALVYDPPVLLMDEPLSALDKKLREEIQYEIRRIHQETGVTILYVTHDQEEALRLSDRIAVFSQGRIDQIGTSAELYQNPATRFVAGFVGNSDFLSCRIDRVEGHSARIVLPDGACVSGVRSHGTVRAGSEGTLMLRPERVRIRNAASNTTPSENGAAGLSVTIRDITFLGDNTHFAVETDWKQPMAIRVPFGRAGAEGLAVGDRARVDWVAEDAHVFAESANG</sequence>
<reference evidence="9 10" key="1">
    <citation type="submission" date="2018-12" db="EMBL/GenBank/DDBJ databases">
        <authorList>
            <person name="Yang Y."/>
        </authorList>
    </citation>
    <scope>NUCLEOTIDE SEQUENCE [LARGE SCALE GENOMIC DNA]</scope>
    <source>
        <strain evidence="9 10">L-25-5w-1</strain>
    </source>
</reference>
<dbReference type="PANTHER" id="PTHR42781:SF1">
    <property type="entry name" value="THIAMINE IMPORT ATP-BINDING PROTEIN THIQ"/>
    <property type="match status" value="1"/>
</dbReference>
<accession>A0A431VI72</accession>
<dbReference type="GO" id="GO:0043190">
    <property type="term" value="C:ATP-binding cassette (ABC) transporter complex"/>
    <property type="evidence" value="ECO:0007669"/>
    <property type="project" value="InterPro"/>
</dbReference>
<dbReference type="EMBL" id="RXMA01000007">
    <property type="protein sequence ID" value="RTR21045.1"/>
    <property type="molecule type" value="Genomic_DNA"/>
</dbReference>
<dbReference type="GO" id="GO:0016887">
    <property type="term" value="F:ATP hydrolysis activity"/>
    <property type="evidence" value="ECO:0007669"/>
    <property type="project" value="InterPro"/>
</dbReference>
<keyword evidence="10" id="KW-1185">Reference proteome</keyword>
<evidence type="ECO:0000256" key="5">
    <source>
        <dbReference type="ARBA" id="ARBA00022840"/>
    </source>
</evidence>
<keyword evidence="7" id="KW-0472">Membrane</keyword>
<dbReference type="InterPro" id="IPR013611">
    <property type="entry name" value="Transp-assoc_OB_typ2"/>
</dbReference>
<evidence type="ECO:0000256" key="3">
    <source>
        <dbReference type="ARBA" id="ARBA00022519"/>
    </source>
</evidence>
<dbReference type="Proteomes" id="UP000277007">
    <property type="component" value="Unassembled WGS sequence"/>
</dbReference>
<keyword evidence="5 9" id="KW-0067">ATP-binding</keyword>